<reference evidence="1" key="1">
    <citation type="journal article" date="2021" name="Proc. Natl. Acad. Sci. U.S.A.">
        <title>A Catalog of Tens of Thousands of Viruses from Human Metagenomes Reveals Hidden Associations with Chronic Diseases.</title>
        <authorList>
            <person name="Tisza M.J."/>
            <person name="Buck C.B."/>
        </authorList>
    </citation>
    <scope>NUCLEOTIDE SEQUENCE</scope>
    <source>
        <strain evidence="1">Ctp7F23</strain>
    </source>
</reference>
<organism evidence="1">
    <name type="scientific">Myoviridae sp. ctp7F23</name>
    <dbReference type="NCBI Taxonomy" id="2825174"/>
    <lineage>
        <taxon>Viruses</taxon>
        <taxon>Duplodnaviria</taxon>
        <taxon>Heunggongvirae</taxon>
        <taxon>Uroviricota</taxon>
        <taxon>Caudoviricetes</taxon>
    </lineage>
</organism>
<dbReference type="EMBL" id="BK016037">
    <property type="protein sequence ID" value="DAF90808.1"/>
    <property type="molecule type" value="Genomic_DNA"/>
</dbReference>
<evidence type="ECO:0000313" key="1">
    <source>
        <dbReference type="EMBL" id="DAF90808.1"/>
    </source>
</evidence>
<sequence>MRIQIEVPEEFEEDYRKDRFVDFFERVTADIDFRGLCGKYEIETAEMLRAAFIDSRCVDYERSHRRAASPEERGFK</sequence>
<name>A0A8S5U8M5_9CAUD</name>
<accession>A0A8S5U8M5</accession>
<proteinExistence type="predicted"/>
<protein>
    <submittedName>
        <fullName evidence="1">Uncharacterized protein</fullName>
    </submittedName>
</protein>